<dbReference type="InterPro" id="IPR016035">
    <property type="entry name" value="Acyl_Trfase/lysoPLipase"/>
</dbReference>
<dbReference type="Proteomes" id="UP001293718">
    <property type="component" value="Unassembled WGS sequence"/>
</dbReference>
<reference evidence="6 7" key="1">
    <citation type="submission" date="2023-11" db="EMBL/GenBank/DDBJ databases">
        <title>Draft genome of Azohydromonas lata strain H1 (DSM1123), a polyhydroxyalkanoate producer.</title>
        <authorList>
            <person name="Traversa D."/>
            <person name="D'Addabbo P."/>
            <person name="Pazzani C."/>
            <person name="Manzari C."/>
            <person name="Chiara M."/>
            <person name="Scrascia M."/>
        </authorList>
    </citation>
    <scope>NUCLEOTIDE SEQUENCE [LARGE SCALE GENOMIC DNA]</scope>
    <source>
        <strain evidence="6 7">H1</strain>
    </source>
</reference>
<dbReference type="RefSeq" id="WP_322466904.1">
    <property type="nucleotide sequence ID" value="NZ_JAXOJX010000037.1"/>
</dbReference>
<keyword evidence="1 4" id="KW-0378">Hydrolase</keyword>
<comment type="caution">
    <text evidence="4">Lacks conserved residue(s) required for the propagation of feature annotation.</text>
</comment>
<evidence type="ECO:0000256" key="4">
    <source>
        <dbReference type="PROSITE-ProRule" id="PRU01161"/>
    </source>
</evidence>
<evidence type="ECO:0000259" key="5">
    <source>
        <dbReference type="PROSITE" id="PS51635"/>
    </source>
</evidence>
<feature type="short sequence motif" description="DGA/G" evidence="4">
    <location>
        <begin position="211"/>
        <end position="213"/>
    </location>
</feature>
<feature type="short sequence motif" description="GXGXXG" evidence="4">
    <location>
        <begin position="25"/>
        <end position="30"/>
    </location>
</feature>
<dbReference type="InterPro" id="IPR002641">
    <property type="entry name" value="PNPLA_dom"/>
</dbReference>
<organism evidence="6 7">
    <name type="scientific">Azohydromonas lata</name>
    <dbReference type="NCBI Taxonomy" id="45677"/>
    <lineage>
        <taxon>Bacteria</taxon>
        <taxon>Pseudomonadati</taxon>
        <taxon>Pseudomonadota</taxon>
        <taxon>Betaproteobacteria</taxon>
        <taxon>Burkholderiales</taxon>
        <taxon>Sphaerotilaceae</taxon>
        <taxon>Azohydromonas</taxon>
    </lineage>
</organism>
<comment type="caution">
    <text evidence="6">The sequence shown here is derived from an EMBL/GenBank/DDBJ whole genome shotgun (WGS) entry which is preliminary data.</text>
</comment>
<dbReference type="SUPFAM" id="SSF52151">
    <property type="entry name" value="FabD/lysophospholipase-like"/>
    <property type="match status" value="1"/>
</dbReference>
<keyword evidence="2 4" id="KW-0442">Lipid degradation</keyword>
<feature type="active site" description="Nucleophile" evidence="4">
    <location>
        <position position="55"/>
    </location>
</feature>
<dbReference type="PROSITE" id="PS51635">
    <property type="entry name" value="PNPLA"/>
    <property type="match status" value="1"/>
</dbReference>
<keyword evidence="3 4" id="KW-0443">Lipid metabolism</keyword>
<feature type="active site" description="Proton acceptor" evidence="4">
    <location>
        <position position="211"/>
    </location>
</feature>
<keyword evidence="7" id="KW-1185">Reference proteome</keyword>
<accession>A0ABU5IJD0</accession>
<dbReference type="PANTHER" id="PTHR14226:SF78">
    <property type="entry name" value="SLR0060 PROTEIN"/>
    <property type="match status" value="1"/>
</dbReference>
<proteinExistence type="predicted"/>
<gene>
    <name evidence="6" type="ORF">SM757_20715</name>
</gene>
<sequence>MLVKSERRRAAPRPAVKTVNLALQGGGAHGAFAWGVLDRLIEDGRIRFEGISATSAGAMNAAVLAQGWTAGGPEGARAALQAFWRDIAETGERCNPYRAMPWMRWMQSFGGFSLEHSPAYQWMEFLTRMFSPYQLNPLNFNPLRQVLERHVDFERLRQHSAVKLFLCATNVQTCKVRIFSCADVSADAVLASACLPFMFQAVEIDGEPYWDGGYMGNPALFPLIYDCAARDVVIVHLNPIVRPGVPRTAGEILNRLNEVSFNSSLMREMRAIVFVTGLIEQGQLSSREFKQMLIHSIRADEVMSGYDASSKLNCDWDFLTELRDAGRAHAGQWLQQHFDALGVRSSVDLRAEFL</sequence>
<protein>
    <submittedName>
        <fullName evidence="6">Patatin-like phospholipase family protein</fullName>
    </submittedName>
</protein>
<evidence type="ECO:0000313" key="7">
    <source>
        <dbReference type="Proteomes" id="UP001293718"/>
    </source>
</evidence>
<evidence type="ECO:0000256" key="1">
    <source>
        <dbReference type="ARBA" id="ARBA00022801"/>
    </source>
</evidence>
<dbReference type="PANTHER" id="PTHR14226">
    <property type="entry name" value="NEUROPATHY TARGET ESTERASE/SWISS CHEESE D.MELANOGASTER"/>
    <property type="match status" value="1"/>
</dbReference>
<evidence type="ECO:0000313" key="6">
    <source>
        <dbReference type="EMBL" id="MDZ5459005.1"/>
    </source>
</evidence>
<dbReference type="EMBL" id="JAXOJX010000037">
    <property type="protein sequence ID" value="MDZ5459005.1"/>
    <property type="molecule type" value="Genomic_DNA"/>
</dbReference>
<dbReference type="InterPro" id="IPR050301">
    <property type="entry name" value="NTE"/>
</dbReference>
<evidence type="ECO:0000256" key="2">
    <source>
        <dbReference type="ARBA" id="ARBA00022963"/>
    </source>
</evidence>
<evidence type="ECO:0000256" key="3">
    <source>
        <dbReference type="ARBA" id="ARBA00023098"/>
    </source>
</evidence>
<dbReference type="Gene3D" id="3.40.1090.10">
    <property type="entry name" value="Cytosolic phospholipase A2 catalytic domain"/>
    <property type="match status" value="2"/>
</dbReference>
<name>A0ABU5IJD0_9BURK</name>
<feature type="domain" description="PNPLA" evidence="5">
    <location>
        <begin position="21"/>
        <end position="224"/>
    </location>
</feature>
<dbReference type="Pfam" id="PF01734">
    <property type="entry name" value="Patatin"/>
    <property type="match status" value="1"/>
</dbReference>